<dbReference type="InterPro" id="IPR036565">
    <property type="entry name" value="Mur-like_cat_sf"/>
</dbReference>
<evidence type="ECO:0000259" key="17">
    <source>
        <dbReference type="Pfam" id="PF08245"/>
    </source>
</evidence>
<evidence type="ECO:0000256" key="2">
    <source>
        <dbReference type="ARBA" id="ARBA00004752"/>
    </source>
</evidence>
<evidence type="ECO:0000256" key="14">
    <source>
        <dbReference type="HAMAP-Rule" id="MF_00046"/>
    </source>
</evidence>
<dbReference type="AlphaFoldDB" id="A0A6M8B4U2"/>
<keyword evidence="5 14" id="KW-0436">Ligase</keyword>
<dbReference type="GO" id="GO:0005737">
    <property type="term" value="C:cytoplasm"/>
    <property type="evidence" value="ECO:0007669"/>
    <property type="project" value="UniProtKB-SubCell"/>
</dbReference>
<evidence type="ECO:0000256" key="1">
    <source>
        <dbReference type="ARBA" id="ARBA00004496"/>
    </source>
</evidence>
<dbReference type="KEGG" id="theu:HPC62_03970"/>
<dbReference type="PANTHER" id="PTHR43445:SF3">
    <property type="entry name" value="UDP-N-ACETYLMURAMATE--L-ALANINE LIGASE"/>
    <property type="match status" value="1"/>
</dbReference>
<dbReference type="InterPro" id="IPR004101">
    <property type="entry name" value="Mur_ligase_C"/>
</dbReference>
<feature type="domain" description="Mur ligase C-terminal" evidence="16">
    <location>
        <begin position="371"/>
        <end position="506"/>
    </location>
</feature>
<evidence type="ECO:0000256" key="4">
    <source>
        <dbReference type="ARBA" id="ARBA00022490"/>
    </source>
</evidence>
<dbReference type="Gene3D" id="3.90.190.20">
    <property type="entry name" value="Mur ligase, C-terminal domain"/>
    <property type="match status" value="1"/>
</dbReference>
<dbReference type="EC" id="6.3.2.8" evidence="3 14"/>
<evidence type="ECO:0000256" key="13">
    <source>
        <dbReference type="ARBA" id="ARBA00047833"/>
    </source>
</evidence>
<comment type="pathway">
    <text evidence="2 14">Cell wall biogenesis; peptidoglycan biosynthesis.</text>
</comment>
<keyword evidence="12 14" id="KW-0961">Cell wall biogenesis/degradation</keyword>
<dbReference type="GO" id="GO:0051301">
    <property type="term" value="P:cell division"/>
    <property type="evidence" value="ECO:0007669"/>
    <property type="project" value="UniProtKB-KW"/>
</dbReference>
<comment type="catalytic activity">
    <reaction evidence="13 14">
        <text>UDP-N-acetyl-alpha-D-muramate + L-alanine + ATP = UDP-N-acetyl-alpha-D-muramoyl-L-alanine + ADP + phosphate + H(+)</text>
        <dbReference type="Rhea" id="RHEA:23372"/>
        <dbReference type="ChEBI" id="CHEBI:15378"/>
        <dbReference type="ChEBI" id="CHEBI:30616"/>
        <dbReference type="ChEBI" id="CHEBI:43474"/>
        <dbReference type="ChEBI" id="CHEBI:57972"/>
        <dbReference type="ChEBI" id="CHEBI:70757"/>
        <dbReference type="ChEBI" id="CHEBI:83898"/>
        <dbReference type="ChEBI" id="CHEBI:456216"/>
        <dbReference type="EC" id="6.3.2.8"/>
    </reaction>
</comment>
<keyword evidence="6 14" id="KW-0132">Cell division</keyword>
<dbReference type="UniPathway" id="UPA00219"/>
<dbReference type="SUPFAM" id="SSF51984">
    <property type="entry name" value="MurCD N-terminal domain"/>
    <property type="match status" value="1"/>
</dbReference>
<evidence type="ECO:0000256" key="8">
    <source>
        <dbReference type="ARBA" id="ARBA00022840"/>
    </source>
</evidence>
<dbReference type="GO" id="GO:0071555">
    <property type="term" value="P:cell wall organization"/>
    <property type="evidence" value="ECO:0007669"/>
    <property type="project" value="UniProtKB-KW"/>
</dbReference>
<dbReference type="Proteomes" id="UP000505210">
    <property type="component" value="Chromosome"/>
</dbReference>
<dbReference type="GO" id="GO:0008360">
    <property type="term" value="P:regulation of cell shape"/>
    <property type="evidence" value="ECO:0007669"/>
    <property type="project" value="UniProtKB-KW"/>
</dbReference>
<evidence type="ECO:0000256" key="12">
    <source>
        <dbReference type="ARBA" id="ARBA00023316"/>
    </source>
</evidence>
<sequence length="534" mass="57292">MISRDIVWCGVEGVRTLNPVDFSGMPFHFIGIGGIGMSALAYILAKRNLPVSGSDICLNDITRRLQAEGAHIFLSQDASNLEFFGADANGKAVVRAVPEEAGNLAVISVGAEPVARGAIAPNPAPSSQLLPQVICSTAINPNNSEYRAALDLGCPIFHRSDLLAALMQEYRGIAVAGTHGKTTTSSMIGYLLLRAGIDPTIVVGGEVSAWEGNARLGQGEYLVAEADESDGSLVKLAAEIGVITNIELDHPDHYATVDEVVKTFQAFADNCKVLVGCWDCDLLRAEVPPHISYSLNPALGADYTVDQVVYGAAGTTARVWERGTLLGTLKLTVLGRHNLSNALAAIAVGRHLNLEFDQIATILKSFQGARRRFELRGEANEILFIDDYAHHPSEIQVTLAAARLRVESFASEQRRVVAIFQPHRYSRTQVFLEEFSRSFGDADLVITTDIYSAGEVNPTGISGEDLATAIAQHHPNVIYQPTLNDVSAFLARALKPGDLALFLGAGNLNRIIPELVSAHQTLEAQTALASYQSA</sequence>
<organism evidence="18 19">
    <name type="scientific">Thermoleptolyngbya sichuanensis A183</name>
    <dbReference type="NCBI Taxonomy" id="2737172"/>
    <lineage>
        <taxon>Bacteria</taxon>
        <taxon>Bacillati</taxon>
        <taxon>Cyanobacteriota</taxon>
        <taxon>Cyanophyceae</taxon>
        <taxon>Oculatellales</taxon>
        <taxon>Oculatellaceae</taxon>
        <taxon>Thermoleptolyngbya</taxon>
        <taxon>Thermoleptolyngbya sichuanensis</taxon>
    </lineage>
</organism>
<dbReference type="Gene3D" id="3.40.1190.10">
    <property type="entry name" value="Mur-like, catalytic domain"/>
    <property type="match status" value="1"/>
</dbReference>
<feature type="domain" description="Mur ligase N-terminal catalytic" evidence="15">
    <location>
        <begin position="27"/>
        <end position="171"/>
    </location>
</feature>
<keyword evidence="9 14" id="KW-0133">Cell shape</keyword>
<protein>
    <recommendedName>
        <fullName evidence="3 14">UDP-N-acetylmuramate--L-alanine ligase</fullName>
        <ecNumber evidence="3 14">6.3.2.8</ecNumber>
    </recommendedName>
    <alternativeName>
        <fullName evidence="14">UDP-N-acetylmuramoyl-L-alanine synthetase</fullName>
    </alternativeName>
</protein>
<dbReference type="HAMAP" id="MF_00046">
    <property type="entry name" value="MurC"/>
    <property type="match status" value="1"/>
</dbReference>
<evidence type="ECO:0000256" key="11">
    <source>
        <dbReference type="ARBA" id="ARBA00023306"/>
    </source>
</evidence>
<feature type="domain" description="Mur ligase central" evidence="17">
    <location>
        <begin position="175"/>
        <end position="348"/>
    </location>
</feature>
<evidence type="ECO:0000313" key="19">
    <source>
        <dbReference type="Proteomes" id="UP000505210"/>
    </source>
</evidence>
<evidence type="ECO:0000256" key="3">
    <source>
        <dbReference type="ARBA" id="ARBA00012211"/>
    </source>
</evidence>
<keyword evidence="11 14" id="KW-0131">Cell cycle</keyword>
<evidence type="ECO:0000256" key="9">
    <source>
        <dbReference type="ARBA" id="ARBA00022960"/>
    </source>
</evidence>
<evidence type="ECO:0000256" key="6">
    <source>
        <dbReference type="ARBA" id="ARBA00022618"/>
    </source>
</evidence>
<dbReference type="InterPro" id="IPR050061">
    <property type="entry name" value="MurCDEF_pg_biosynth"/>
</dbReference>
<dbReference type="InterPro" id="IPR005758">
    <property type="entry name" value="UDP-N-AcMur_Ala_ligase_MurC"/>
</dbReference>
<keyword evidence="8 14" id="KW-0067">ATP-binding</keyword>
<dbReference type="SUPFAM" id="SSF53623">
    <property type="entry name" value="MurD-like peptide ligases, catalytic domain"/>
    <property type="match status" value="1"/>
</dbReference>
<keyword evidence="7 14" id="KW-0547">Nucleotide-binding</keyword>
<dbReference type="EMBL" id="CP053661">
    <property type="protein sequence ID" value="QKD81448.1"/>
    <property type="molecule type" value="Genomic_DNA"/>
</dbReference>
<gene>
    <name evidence="14" type="primary">murC</name>
    <name evidence="18" type="ORF">HPC62_03970</name>
</gene>
<dbReference type="Gene3D" id="3.40.50.720">
    <property type="entry name" value="NAD(P)-binding Rossmann-like Domain"/>
    <property type="match status" value="1"/>
</dbReference>
<evidence type="ECO:0000256" key="10">
    <source>
        <dbReference type="ARBA" id="ARBA00022984"/>
    </source>
</evidence>
<comment type="similarity">
    <text evidence="14">Belongs to the MurCDEF family.</text>
</comment>
<dbReference type="Pfam" id="PF08245">
    <property type="entry name" value="Mur_ligase_M"/>
    <property type="match status" value="1"/>
</dbReference>
<dbReference type="PANTHER" id="PTHR43445">
    <property type="entry name" value="UDP-N-ACETYLMURAMATE--L-ALANINE LIGASE-RELATED"/>
    <property type="match status" value="1"/>
</dbReference>
<dbReference type="InterPro" id="IPR000713">
    <property type="entry name" value="Mur_ligase_N"/>
</dbReference>
<evidence type="ECO:0000256" key="5">
    <source>
        <dbReference type="ARBA" id="ARBA00022598"/>
    </source>
</evidence>
<evidence type="ECO:0000313" key="18">
    <source>
        <dbReference type="EMBL" id="QKD81448.1"/>
    </source>
</evidence>
<evidence type="ECO:0000259" key="15">
    <source>
        <dbReference type="Pfam" id="PF01225"/>
    </source>
</evidence>
<dbReference type="GO" id="GO:0009252">
    <property type="term" value="P:peptidoglycan biosynthetic process"/>
    <property type="evidence" value="ECO:0007669"/>
    <property type="project" value="UniProtKB-UniRule"/>
</dbReference>
<keyword evidence="4 14" id="KW-0963">Cytoplasm</keyword>
<keyword evidence="19" id="KW-1185">Reference proteome</keyword>
<dbReference type="InterPro" id="IPR013221">
    <property type="entry name" value="Mur_ligase_cen"/>
</dbReference>
<dbReference type="SUPFAM" id="SSF53244">
    <property type="entry name" value="MurD-like peptide ligases, peptide-binding domain"/>
    <property type="match status" value="1"/>
</dbReference>
<dbReference type="InterPro" id="IPR036615">
    <property type="entry name" value="Mur_ligase_C_dom_sf"/>
</dbReference>
<evidence type="ECO:0000259" key="16">
    <source>
        <dbReference type="Pfam" id="PF02875"/>
    </source>
</evidence>
<dbReference type="GO" id="GO:0008763">
    <property type="term" value="F:UDP-N-acetylmuramate-L-alanine ligase activity"/>
    <property type="evidence" value="ECO:0007669"/>
    <property type="project" value="UniProtKB-UniRule"/>
</dbReference>
<dbReference type="Pfam" id="PF02875">
    <property type="entry name" value="Mur_ligase_C"/>
    <property type="match status" value="1"/>
</dbReference>
<feature type="binding site" evidence="14">
    <location>
        <begin position="177"/>
        <end position="183"/>
    </location>
    <ligand>
        <name>ATP</name>
        <dbReference type="ChEBI" id="CHEBI:30616"/>
    </ligand>
</feature>
<reference evidence="18 19" key="1">
    <citation type="submission" date="2020-05" db="EMBL/GenBank/DDBJ databases">
        <title>Complete genome sequence of of a novel Thermoleptolyngbya strain isolated from hot springs of Ganzi, Sichuan China.</title>
        <authorList>
            <person name="Tang J."/>
            <person name="Daroch M."/>
            <person name="Li L."/>
            <person name="Waleron K."/>
            <person name="Waleron M."/>
            <person name="Waleron M."/>
        </authorList>
    </citation>
    <scope>NUCLEOTIDE SEQUENCE [LARGE SCALE GENOMIC DNA]</scope>
    <source>
        <strain evidence="18 19">PKUAC-SCTA183</strain>
    </source>
</reference>
<dbReference type="RefSeq" id="WP_172353846.1">
    <property type="nucleotide sequence ID" value="NZ_CP053661.1"/>
</dbReference>
<dbReference type="Pfam" id="PF01225">
    <property type="entry name" value="Mur_ligase"/>
    <property type="match status" value="1"/>
</dbReference>
<evidence type="ECO:0000256" key="7">
    <source>
        <dbReference type="ARBA" id="ARBA00022741"/>
    </source>
</evidence>
<accession>A0A6M8B4U2</accession>
<dbReference type="NCBIfam" id="TIGR01082">
    <property type="entry name" value="murC"/>
    <property type="match status" value="1"/>
</dbReference>
<name>A0A6M8B4U2_9CYAN</name>
<proteinExistence type="inferred from homology"/>
<keyword evidence="10 14" id="KW-0573">Peptidoglycan synthesis</keyword>
<comment type="subcellular location">
    <subcellularLocation>
        <location evidence="1 14">Cytoplasm</location>
    </subcellularLocation>
</comment>
<comment type="function">
    <text evidence="14">Cell wall formation.</text>
</comment>
<dbReference type="GO" id="GO:0005524">
    <property type="term" value="F:ATP binding"/>
    <property type="evidence" value="ECO:0007669"/>
    <property type="project" value="UniProtKB-UniRule"/>
</dbReference>